<evidence type="ECO:0000313" key="2">
    <source>
        <dbReference type="EMBL" id="MTI25820.1"/>
    </source>
</evidence>
<keyword evidence="1" id="KW-0472">Membrane</keyword>
<keyword evidence="3" id="KW-1185">Reference proteome</keyword>
<dbReference type="Proteomes" id="UP000798808">
    <property type="component" value="Unassembled WGS sequence"/>
</dbReference>
<feature type="transmembrane region" description="Helical" evidence="1">
    <location>
        <begin position="112"/>
        <end position="136"/>
    </location>
</feature>
<name>A0ABW9RRZ0_9BACT</name>
<sequence>MKAEHLSDHEIQRYAFDSLECKTDVIEHMSSCSLCKKRVESYLALSNSIQDLPEPQLAFDLSNRVLTQLETTAGKRSILNYFIYSLIALGLVVIISCLFYSAGVLIDLFKSYSGISLTLVVSVALLISFGITADMLRSYNKKINMLNY</sequence>
<keyword evidence="1" id="KW-0812">Transmembrane</keyword>
<reference evidence="2 3" key="1">
    <citation type="submission" date="2019-02" db="EMBL/GenBank/DDBJ databases">
        <authorList>
            <person name="Goldberg S.R."/>
            <person name="Haltli B.A."/>
            <person name="Correa H."/>
            <person name="Russell K.G."/>
        </authorList>
    </citation>
    <scope>NUCLEOTIDE SEQUENCE [LARGE SCALE GENOMIC DNA]</scope>
    <source>
        <strain evidence="2 3">JCM 16186</strain>
    </source>
</reference>
<proteinExistence type="predicted"/>
<dbReference type="EMBL" id="SMLW01000543">
    <property type="protein sequence ID" value="MTI25820.1"/>
    <property type="molecule type" value="Genomic_DNA"/>
</dbReference>
<accession>A0ABW9RRZ0</accession>
<keyword evidence="1" id="KW-1133">Transmembrane helix</keyword>
<dbReference type="RefSeq" id="WP_155172307.1">
    <property type="nucleotide sequence ID" value="NZ_BAAAFL010000068.1"/>
</dbReference>
<evidence type="ECO:0008006" key="4">
    <source>
        <dbReference type="Google" id="ProtNLM"/>
    </source>
</evidence>
<comment type="caution">
    <text evidence="2">The sequence shown here is derived from an EMBL/GenBank/DDBJ whole genome shotgun (WGS) entry which is preliminary data.</text>
</comment>
<evidence type="ECO:0000256" key="1">
    <source>
        <dbReference type="SAM" id="Phobius"/>
    </source>
</evidence>
<organism evidence="2 3">
    <name type="scientific">Fulvivirga kasyanovii</name>
    <dbReference type="NCBI Taxonomy" id="396812"/>
    <lineage>
        <taxon>Bacteria</taxon>
        <taxon>Pseudomonadati</taxon>
        <taxon>Bacteroidota</taxon>
        <taxon>Cytophagia</taxon>
        <taxon>Cytophagales</taxon>
        <taxon>Fulvivirgaceae</taxon>
        <taxon>Fulvivirga</taxon>
    </lineage>
</organism>
<protein>
    <recommendedName>
        <fullName evidence="4">Zinc-finger domain-containing protein</fullName>
    </recommendedName>
</protein>
<evidence type="ECO:0000313" key="3">
    <source>
        <dbReference type="Proteomes" id="UP000798808"/>
    </source>
</evidence>
<feature type="transmembrane region" description="Helical" evidence="1">
    <location>
        <begin position="81"/>
        <end position="106"/>
    </location>
</feature>
<gene>
    <name evidence="2" type="ORF">E1163_12770</name>
</gene>